<dbReference type="GO" id="GO:0016747">
    <property type="term" value="F:acyltransferase activity, transferring groups other than amino-acyl groups"/>
    <property type="evidence" value="ECO:0007669"/>
    <property type="project" value="InterPro"/>
</dbReference>
<reference evidence="4 5" key="1">
    <citation type="journal article" date="2014" name="BMC Genomics">
        <title>Architecture and functions of a multipartite genome of the methylotrophic bacterium Paracoccus aminophilus JCM 7686, containing primary and secondary chromids.</title>
        <authorList>
            <person name="Dziewit L."/>
            <person name="Czarnecki J."/>
            <person name="Wibberg D."/>
            <person name="Radlinska M."/>
            <person name="Mrozek P."/>
            <person name="Szymczak M."/>
            <person name="Schluter A."/>
            <person name="Puhler A."/>
            <person name="Bartosik D."/>
        </authorList>
    </citation>
    <scope>NUCLEOTIDE SEQUENCE [LARGE SCALE GENOMIC DNA]</scope>
    <source>
        <strain evidence="4">JCM 7686</strain>
    </source>
</reference>
<dbReference type="InterPro" id="IPR016181">
    <property type="entry name" value="Acyl_CoA_acyltransferase"/>
</dbReference>
<gene>
    <name evidence="4" type="ORF">JCM7686_2663</name>
</gene>
<dbReference type="InterPro" id="IPR000182">
    <property type="entry name" value="GNAT_dom"/>
</dbReference>
<feature type="domain" description="N-acetyltransferase" evidence="3">
    <location>
        <begin position="5"/>
        <end position="146"/>
    </location>
</feature>
<dbReference type="CDD" id="cd04301">
    <property type="entry name" value="NAT_SF"/>
    <property type="match status" value="1"/>
</dbReference>
<dbReference type="eggNOG" id="COG0456">
    <property type="taxonomic scope" value="Bacteria"/>
</dbReference>
<evidence type="ECO:0000256" key="2">
    <source>
        <dbReference type="ARBA" id="ARBA00023315"/>
    </source>
</evidence>
<keyword evidence="5" id="KW-1185">Reference proteome</keyword>
<dbReference type="STRING" id="1367847.JCM7686_2663"/>
<dbReference type="OrthoDB" id="9804026at2"/>
<dbReference type="Proteomes" id="UP000015480">
    <property type="component" value="Chromosome"/>
</dbReference>
<sequence length="151" mass="15978">MSTPEDARPAAGPELDRLAAIHAASFPDHPRPWSAQEIRDILATSGAFLIELPQGFLIGRVLLDEAELLTVAVAPEARRQGIGAALLQGFIAKAALACATTAFLEVASDNAPAQALYARGGWQPAGRRRNYYAPGIDAVVLTRKLLPDNPG</sequence>
<dbReference type="PANTHER" id="PTHR43877:SF2">
    <property type="entry name" value="AMINOALKYLPHOSPHONATE N-ACETYLTRANSFERASE-RELATED"/>
    <property type="match status" value="1"/>
</dbReference>
<evidence type="ECO:0000259" key="3">
    <source>
        <dbReference type="PROSITE" id="PS51186"/>
    </source>
</evidence>
<accession>S5XQQ0</accession>
<dbReference type="HOGENOM" id="CLU_013985_23_2_5"/>
<organism evidence="4 5">
    <name type="scientific">Paracoccus aminophilus JCM 7686</name>
    <dbReference type="NCBI Taxonomy" id="1367847"/>
    <lineage>
        <taxon>Bacteria</taxon>
        <taxon>Pseudomonadati</taxon>
        <taxon>Pseudomonadota</taxon>
        <taxon>Alphaproteobacteria</taxon>
        <taxon>Rhodobacterales</taxon>
        <taxon>Paracoccaceae</taxon>
        <taxon>Paracoccus</taxon>
    </lineage>
</organism>
<proteinExistence type="predicted"/>
<dbReference type="Gene3D" id="3.40.630.30">
    <property type="match status" value="1"/>
</dbReference>
<evidence type="ECO:0000313" key="5">
    <source>
        <dbReference type="Proteomes" id="UP000015480"/>
    </source>
</evidence>
<evidence type="ECO:0000313" key="4">
    <source>
        <dbReference type="EMBL" id="AGT09719.1"/>
    </source>
</evidence>
<dbReference type="PATRIC" id="fig|1367847.3.peg.2664"/>
<keyword evidence="2 4" id="KW-0012">Acyltransferase</keyword>
<dbReference type="EMBL" id="CP006650">
    <property type="protein sequence ID" value="AGT09719.1"/>
    <property type="molecule type" value="Genomic_DNA"/>
</dbReference>
<keyword evidence="1 4" id="KW-0808">Transferase</keyword>
<dbReference type="PROSITE" id="PS51186">
    <property type="entry name" value="GNAT"/>
    <property type="match status" value="1"/>
</dbReference>
<evidence type="ECO:0000256" key="1">
    <source>
        <dbReference type="ARBA" id="ARBA00022679"/>
    </source>
</evidence>
<dbReference type="RefSeq" id="WP_020951357.1">
    <property type="nucleotide sequence ID" value="NC_022041.1"/>
</dbReference>
<dbReference type="EC" id="2.3.1.128" evidence="4"/>
<dbReference type="InterPro" id="IPR050832">
    <property type="entry name" value="Bact_Acetyltransf"/>
</dbReference>
<protein>
    <submittedName>
        <fullName evidence="4">Ribosomal-protein-alanine N-acetyltransferase</fullName>
        <ecNumber evidence="4">2.3.1.128</ecNumber>
    </submittedName>
</protein>
<dbReference type="KEGG" id="pami:JCM7686_2663"/>
<dbReference type="PANTHER" id="PTHR43877">
    <property type="entry name" value="AMINOALKYLPHOSPHONATE N-ACETYLTRANSFERASE-RELATED-RELATED"/>
    <property type="match status" value="1"/>
</dbReference>
<dbReference type="SUPFAM" id="SSF55729">
    <property type="entry name" value="Acyl-CoA N-acyltransferases (Nat)"/>
    <property type="match status" value="1"/>
</dbReference>
<dbReference type="Pfam" id="PF00583">
    <property type="entry name" value="Acetyltransf_1"/>
    <property type="match status" value="1"/>
</dbReference>
<dbReference type="AlphaFoldDB" id="S5XQQ0"/>
<name>S5XQQ0_PARAH</name>